<dbReference type="RefSeq" id="WP_201955039.1">
    <property type="nucleotide sequence ID" value="NZ_JAERRJ010000014.1"/>
</dbReference>
<keyword evidence="2" id="KW-0472">Membrane</keyword>
<feature type="transmembrane region" description="Helical" evidence="2">
    <location>
        <begin position="79"/>
        <end position="97"/>
    </location>
</feature>
<keyword evidence="2" id="KW-0812">Transmembrane</keyword>
<evidence type="ECO:0000256" key="1">
    <source>
        <dbReference type="SAM" id="MobiDB-lite"/>
    </source>
</evidence>
<evidence type="ECO:0000313" key="3">
    <source>
        <dbReference type="EMBL" id="MBL1079177.1"/>
    </source>
</evidence>
<keyword evidence="4" id="KW-1185">Reference proteome</keyword>
<dbReference type="Proteomes" id="UP000602198">
    <property type="component" value="Unassembled WGS sequence"/>
</dbReference>
<evidence type="ECO:0000313" key="4">
    <source>
        <dbReference type="Proteomes" id="UP000602198"/>
    </source>
</evidence>
<reference evidence="3 4" key="1">
    <citation type="submission" date="2021-01" db="EMBL/GenBank/DDBJ databases">
        <title>WGS of actinomycetes isolated from Thailand.</title>
        <authorList>
            <person name="Thawai C."/>
        </authorList>
    </citation>
    <scope>NUCLEOTIDE SEQUENCE [LARGE SCALE GENOMIC DNA]</scope>
    <source>
        <strain evidence="3 4">LPG 2</strain>
    </source>
</reference>
<feature type="compositionally biased region" description="Basic and acidic residues" evidence="1">
    <location>
        <begin position="258"/>
        <end position="272"/>
    </location>
</feature>
<gene>
    <name evidence="3" type="ORF">JK358_32710</name>
</gene>
<proteinExistence type="predicted"/>
<sequence>MVVGIILVGPFASDYFWRGEQLTGVFGLVGGLAALTMAAPLLLASRVRQDKLPRRICVSSVGNHRRGLRIDVRASWKPLIIVWLLLGAGFIALRGAISLRNYSTTEDPIFMGLNAGGIVMVTILLVAIFSVLSTMVFGRHKHFLAVTEEGVIKAAGKSKSTIAWDDIDRIMPVLYSNMHAVQISPRPWMKVQVEGGGFGRHELELSMVIHAWNLKIDPPLLLCLLRFYWRYPELRTELTSDAVIDRMRRTNFRRPKTLRQDDSKSESSDRSAIRFRSARGLDSSPSADS</sequence>
<comment type="caution">
    <text evidence="3">The sequence shown here is derived from an EMBL/GenBank/DDBJ whole genome shotgun (WGS) entry which is preliminary data.</text>
</comment>
<accession>A0ABS1MF35</accession>
<dbReference type="EMBL" id="JAERRJ010000014">
    <property type="protein sequence ID" value="MBL1079177.1"/>
    <property type="molecule type" value="Genomic_DNA"/>
</dbReference>
<feature type="transmembrane region" description="Helical" evidence="2">
    <location>
        <begin position="25"/>
        <end position="45"/>
    </location>
</feature>
<protein>
    <submittedName>
        <fullName evidence="3">Uncharacterized protein</fullName>
    </submittedName>
</protein>
<name>A0ABS1MF35_9NOCA</name>
<evidence type="ECO:0000256" key="2">
    <source>
        <dbReference type="SAM" id="Phobius"/>
    </source>
</evidence>
<organism evidence="3 4">
    <name type="scientific">Nocardia acididurans</name>
    <dbReference type="NCBI Taxonomy" id="2802282"/>
    <lineage>
        <taxon>Bacteria</taxon>
        <taxon>Bacillati</taxon>
        <taxon>Actinomycetota</taxon>
        <taxon>Actinomycetes</taxon>
        <taxon>Mycobacteriales</taxon>
        <taxon>Nocardiaceae</taxon>
        <taxon>Nocardia</taxon>
    </lineage>
</organism>
<feature type="transmembrane region" description="Helical" evidence="2">
    <location>
        <begin position="109"/>
        <end position="132"/>
    </location>
</feature>
<feature type="region of interest" description="Disordered" evidence="1">
    <location>
        <begin position="255"/>
        <end position="289"/>
    </location>
</feature>
<keyword evidence="2" id="KW-1133">Transmembrane helix</keyword>